<reference evidence="2 3" key="1">
    <citation type="submission" date="2017-03" db="EMBL/GenBank/DDBJ databases">
        <title>An alternative strategy for trypanosome survival in the mammalian bloodstream revealed through genome and transcriptome analysis of the ubiquitous bovine parasite Trypanosoma (Megatrypanum) theileri.</title>
        <authorList>
            <person name="Kelly S."/>
            <person name="Ivens A."/>
            <person name="Mott A."/>
            <person name="O'Neill E."/>
            <person name="Emms D."/>
            <person name="Macleod O."/>
            <person name="Voorheis P."/>
            <person name="Matthews J."/>
            <person name="Matthews K."/>
            <person name="Carrington M."/>
        </authorList>
    </citation>
    <scope>NUCLEOTIDE SEQUENCE [LARGE SCALE GENOMIC DNA]</scope>
    <source>
        <strain evidence="2">Edinburgh</strain>
    </source>
</reference>
<dbReference type="Proteomes" id="UP000192257">
    <property type="component" value="Unassembled WGS sequence"/>
</dbReference>
<evidence type="ECO:0000256" key="1">
    <source>
        <dbReference type="SAM" id="MobiDB-lite"/>
    </source>
</evidence>
<dbReference type="SUPFAM" id="SSF50978">
    <property type="entry name" value="WD40 repeat-like"/>
    <property type="match status" value="1"/>
</dbReference>
<feature type="region of interest" description="Disordered" evidence="1">
    <location>
        <begin position="528"/>
        <end position="550"/>
    </location>
</feature>
<feature type="compositionally biased region" description="Low complexity" evidence="1">
    <location>
        <begin position="810"/>
        <end position="822"/>
    </location>
</feature>
<dbReference type="Gene3D" id="2.130.10.10">
    <property type="entry name" value="YVTN repeat-like/Quinoprotein amine dehydrogenase"/>
    <property type="match status" value="1"/>
</dbReference>
<comment type="caution">
    <text evidence="2">The sequence shown here is derived from an EMBL/GenBank/DDBJ whole genome shotgun (WGS) entry which is preliminary data.</text>
</comment>
<evidence type="ECO:0000313" key="2">
    <source>
        <dbReference type="EMBL" id="ORC88982.1"/>
    </source>
</evidence>
<feature type="compositionally biased region" description="Basic and acidic residues" evidence="1">
    <location>
        <begin position="792"/>
        <end position="805"/>
    </location>
</feature>
<feature type="compositionally biased region" description="Low complexity" evidence="1">
    <location>
        <begin position="1273"/>
        <end position="1300"/>
    </location>
</feature>
<dbReference type="VEuPathDB" id="TriTrypDB:TM35_000141930"/>
<sequence length="1398" mass="153975">MSEPNVVSTPTLTAPIQPSSRGTAVIPKKNKYLQSAAAAPAAKKLTFEDGLHCVDYLPGFNMLAIGYTKVVRMVEVVQTTRPPLSFALRSCGMFGNVAKVETLAWYPSSTEAVLAMVQLSRNITILFDTLVEKGGKYMTQQWTHNARGRCLSSSISVGSGSLNTAIVGAPSMPSTPFYTNTSMSTNTTNTNTTEFVQRAVGPCSMVEVVIDTGHLRVERIAWDPHNPYTLAITSNATHFELWTIPVIDNKVYAPQLRLRPPSHGERSITRSIAFSPSDPNLIIVAVEMANAGKLFVYDRRHVEAPRSLGMTGPCLTVAFHPTFCDLLAVCYRKAKTKTYSRVQFFRVLGEVSLGTQKESVSINNNNNSGSSSGNNNTLLASCDALPVVEQEIVPPVDSVDSLNRLRWRPCGSTQTTVAVKTTGESSVDTSGIKIDAISSQLWFATSALNGQEISVWDAVNGFTPMFSIKRVYNARKQDQREHTLQEPTDCVWVNSLTLVSVFKDGDILLTSLMDESTTSKDTLFRRPVSNITNHDNNNNNNNNNSNNKISIKSNVKTDESDVFGLGAILPTAAVVADLFGRSFVIRNTTSLLREYYTKIITAEKQEMLEQMAINENSSSSPINVMTSSLCSRNQRESLHTTPMEGGIGNKGYSPPVQFTLSQTSLQSTPFNKPTQSPSSVMSASAVAVPAATTSDNTNGSKRFEFLFPLLFSLASPLLPTTTTTTTTTTTGMVSEELARNEGCVSKNMERVGPQQQQQQQNERSVPASSAVAIEQHPRGFRGSSDVQSESSLEEKSWKPQLRRSEAVPITTTTTTTTTTTGTLSVRGNSVPVDNNFTERNELLRLVSPQSDSRTINSPISLTPSDDVLRQRAPYTTLTGRKDPSISSSLHDLQLKNGTSTLTKDTAAKASLLLGSKSRVNPEIERFVLSDEVCGWAYVERSSEHETFARYAMGWEVGYEVARHLRANSHTSMNSPMEEITLREAHKIDRYFVKIMLHNAKVCEEREREIQRERSINSINETRNTCGGKRGCYNGNEMGSVDPRGHLWSATAEALQSHNVGLVTSLVRSQLDYTSLVGDVQYSAVLFLLFCLWWKQRHVCMHCYPCPLLSLSKNLTNSSGNTSTSISCSCNNNNNYNDDNYYYYNNNEDNKKVEKGSGKAAECTPQQWRFRARQWLEQYVSRLYVRKLYVPLNELLLIVPDVMGESNPGLPRADDIAQKLFTCIYCGTCQKKELVPRTGKGKQSMVSHYLSSMVLDKVEDEDEDVQRSVDDDSSSSSAGDSFSSSSSSSSSSSVSSRDGGSIAVSPPIDGTVIDREEREKSIAVIVEAPPRNAYCSRCYSGSLMTCVICEEVVEGMYLWLRSCGHGGHVHHIKEWLQVSNECPCCGIPILFSDETSKYA</sequence>
<evidence type="ECO:0008006" key="4">
    <source>
        <dbReference type="Google" id="ProtNLM"/>
    </source>
</evidence>
<dbReference type="InterPro" id="IPR037593">
    <property type="entry name" value="MIOS/Sea4"/>
</dbReference>
<dbReference type="PANTHER" id="PTHR16453">
    <property type="entry name" value="WD40 DOMAIN-CONTAINING PROTEIN MIO FAMILY MEMBER"/>
    <property type="match status" value="1"/>
</dbReference>
<dbReference type="CDD" id="cd16693">
    <property type="entry name" value="mRING-H2-C3H3C2_WDR24"/>
    <property type="match status" value="1"/>
</dbReference>
<evidence type="ECO:0000313" key="3">
    <source>
        <dbReference type="Proteomes" id="UP000192257"/>
    </source>
</evidence>
<dbReference type="InterPro" id="IPR015943">
    <property type="entry name" value="WD40/YVTN_repeat-like_dom_sf"/>
</dbReference>
<feature type="compositionally biased region" description="Low complexity" evidence="1">
    <location>
        <begin position="536"/>
        <end position="550"/>
    </location>
</feature>
<protein>
    <recommendedName>
        <fullName evidence="4">RING-type domain-containing protein</fullName>
    </recommendedName>
</protein>
<gene>
    <name evidence="2" type="ORF">TM35_000141930</name>
</gene>
<feature type="region of interest" description="Disordered" evidence="1">
    <location>
        <begin position="1258"/>
        <end position="1309"/>
    </location>
</feature>
<dbReference type="STRING" id="67003.A0A1X0NWC6"/>
<dbReference type="GeneID" id="39985418"/>
<dbReference type="PANTHER" id="PTHR16453:SF13">
    <property type="entry name" value="WD REPEAT PROTEIN MIO ZINC-RIBBON LIKE DOMAIN-CONTAINING PROTEIN"/>
    <property type="match status" value="1"/>
</dbReference>
<keyword evidence="3" id="KW-1185">Reference proteome</keyword>
<dbReference type="InterPro" id="IPR013083">
    <property type="entry name" value="Znf_RING/FYVE/PHD"/>
</dbReference>
<proteinExistence type="predicted"/>
<dbReference type="SUPFAM" id="SSF57850">
    <property type="entry name" value="RING/U-box"/>
    <property type="match status" value="1"/>
</dbReference>
<dbReference type="GO" id="GO:0005737">
    <property type="term" value="C:cytoplasm"/>
    <property type="evidence" value="ECO:0007669"/>
    <property type="project" value="TreeGrafter"/>
</dbReference>
<name>A0A1X0NWC6_9TRYP</name>
<dbReference type="Gene3D" id="3.30.40.10">
    <property type="entry name" value="Zinc/RING finger domain, C3HC4 (zinc finger)"/>
    <property type="match status" value="1"/>
</dbReference>
<dbReference type="OrthoDB" id="60955at2759"/>
<organism evidence="2 3">
    <name type="scientific">Trypanosoma theileri</name>
    <dbReference type="NCBI Taxonomy" id="67003"/>
    <lineage>
        <taxon>Eukaryota</taxon>
        <taxon>Discoba</taxon>
        <taxon>Euglenozoa</taxon>
        <taxon>Kinetoplastea</taxon>
        <taxon>Metakinetoplastina</taxon>
        <taxon>Trypanosomatida</taxon>
        <taxon>Trypanosomatidae</taxon>
        <taxon>Trypanosoma</taxon>
    </lineage>
</organism>
<feature type="compositionally biased region" description="Polar residues" evidence="1">
    <location>
        <begin position="823"/>
        <end position="833"/>
    </location>
</feature>
<feature type="region of interest" description="Disordered" evidence="1">
    <location>
        <begin position="749"/>
        <end position="833"/>
    </location>
</feature>
<dbReference type="RefSeq" id="XP_028883048.1">
    <property type="nucleotide sequence ID" value="XM_029025638.1"/>
</dbReference>
<dbReference type="EMBL" id="NBCO01000014">
    <property type="protein sequence ID" value="ORC88982.1"/>
    <property type="molecule type" value="Genomic_DNA"/>
</dbReference>
<accession>A0A1X0NWC6</accession>
<dbReference type="InterPro" id="IPR036322">
    <property type="entry name" value="WD40_repeat_dom_sf"/>
</dbReference>